<name>A0A2T4C319_TRILO</name>
<organism evidence="1 2">
    <name type="scientific">Trichoderma longibrachiatum ATCC 18648</name>
    <dbReference type="NCBI Taxonomy" id="983965"/>
    <lineage>
        <taxon>Eukaryota</taxon>
        <taxon>Fungi</taxon>
        <taxon>Dikarya</taxon>
        <taxon>Ascomycota</taxon>
        <taxon>Pezizomycotina</taxon>
        <taxon>Sordariomycetes</taxon>
        <taxon>Hypocreomycetidae</taxon>
        <taxon>Hypocreales</taxon>
        <taxon>Hypocreaceae</taxon>
        <taxon>Trichoderma</taxon>
    </lineage>
</organism>
<proteinExistence type="predicted"/>
<dbReference type="Proteomes" id="UP000240760">
    <property type="component" value="Unassembled WGS sequence"/>
</dbReference>
<evidence type="ECO:0000313" key="1">
    <source>
        <dbReference type="EMBL" id="PTB75915.1"/>
    </source>
</evidence>
<gene>
    <name evidence="1" type="ORF">M440DRAFT_66549</name>
</gene>
<sequence>MPISPGAALKAQWATPGDIFSVLLILGGDVVQLALVSLAGGYITPLAFSFGSIAYAISAVLSAIGENRLIACSPEVSLQVINVQSGYRRTNQSWVIGRLFKTYSFWMPKDVAQKASNIHQAAPALCVAIYKWSESRPFGDSLHDWVWWSGVAVTAVQLGISAIPFGQERDWSIFLITAAGNALSYASGSLPQWRQEKWYAPRLNSEKQVALTLGNGSRHVMIVHGRKGDVDLEALAAGWTPVVWSTRPFTLVLAILWLALLVTSTGIKTNTWYLLAVGGLGMLQNLLAAGAPRYPPSLGLPIELVKTSSVYGKVPAVFGEAKVMWTLMELEDKYKHHGQSLVEEFFPGKLNEWEEKWWAEPDSLIRRELLEEVKRQHQRSREDN</sequence>
<reference evidence="1 2" key="1">
    <citation type="submission" date="2016-07" db="EMBL/GenBank/DDBJ databases">
        <title>Multiple horizontal gene transfer events from other fungi enriched the ability of initially mycotrophic Trichoderma (Ascomycota) to feed on dead plant biomass.</title>
        <authorList>
            <consortium name="DOE Joint Genome Institute"/>
            <person name="Aerts A."/>
            <person name="Atanasova L."/>
            <person name="Chenthamara K."/>
            <person name="Zhang J."/>
            <person name="Grujic M."/>
            <person name="Henrissat B."/>
            <person name="Kuo A."/>
            <person name="Salamov A."/>
            <person name="Lipzen A."/>
            <person name="Labutti K."/>
            <person name="Barry K."/>
            <person name="Miao Y."/>
            <person name="Rahimi M.J."/>
            <person name="Shen Q."/>
            <person name="Grigoriev I.V."/>
            <person name="Kubicek C.P."/>
            <person name="Druzhinina I.S."/>
        </authorList>
    </citation>
    <scope>NUCLEOTIDE SEQUENCE [LARGE SCALE GENOMIC DNA]</scope>
    <source>
        <strain evidence="1 2">ATCC 18648</strain>
    </source>
</reference>
<dbReference type="OrthoDB" id="4898213at2759"/>
<accession>A0A2T4C319</accession>
<dbReference type="AlphaFoldDB" id="A0A2T4C319"/>
<protein>
    <submittedName>
        <fullName evidence="1">Uncharacterized protein</fullName>
    </submittedName>
</protein>
<dbReference type="STRING" id="983965.A0A2T4C319"/>
<evidence type="ECO:0000313" key="2">
    <source>
        <dbReference type="Proteomes" id="UP000240760"/>
    </source>
</evidence>
<dbReference type="EMBL" id="KZ679133">
    <property type="protein sequence ID" value="PTB75915.1"/>
    <property type="molecule type" value="Genomic_DNA"/>
</dbReference>
<keyword evidence="2" id="KW-1185">Reference proteome</keyword>